<comment type="caution">
    <text evidence="1">The sequence shown here is derived from an EMBL/GenBank/DDBJ whole genome shotgun (WGS) entry which is preliminary data.</text>
</comment>
<accession>A0AAD5KYE5</accession>
<dbReference type="Proteomes" id="UP000820818">
    <property type="component" value="Linkage Group LG2"/>
</dbReference>
<name>A0AAD5KYE5_9CRUS</name>
<proteinExistence type="predicted"/>
<keyword evidence="2" id="KW-1185">Reference proteome</keyword>
<gene>
    <name evidence="1" type="ORF">GHT06_010427</name>
</gene>
<evidence type="ECO:0000313" key="1">
    <source>
        <dbReference type="EMBL" id="KAI9562971.1"/>
    </source>
</evidence>
<dbReference type="EMBL" id="WJBH02000002">
    <property type="protein sequence ID" value="KAI9562971.1"/>
    <property type="molecule type" value="Genomic_DNA"/>
</dbReference>
<dbReference type="AlphaFoldDB" id="A0AAD5KYE5"/>
<reference evidence="1 2" key="1">
    <citation type="submission" date="2022-05" db="EMBL/GenBank/DDBJ databases">
        <title>A multi-omics perspective on studying reproductive biology in Daphnia sinensis.</title>
        <authorList>
            <person name="Jia J."/>
        </authorList>
    </citation>
    <scope>NUCLEOTIDE SEQUENCE [LARGE SCALE GENOMIC DNA]</scope>
    <source>
        <strain evidence="1 2">WSL</strain>
    </source>
</reference>
<sequence>MSKRRRSICAGKTQKPSIELSRRISFVSTFPSDPKCLALNPFGKLCQFTQTTI</sequence>
<organism evidence="1 2">
    <name type="scientific">Daphnia sinensis</name>
    <dbReference type="NCBI Taxonomy" id="1820382"/>
    <lineage>
        <taxon>Eukaryota</taxon>
        <taxon>Metazoa</taxon>
        <taxon>Ecdysozoa</taxon>
        <taxon>Arthropoda</taxon>
        <taxon>Crustacea</taxon>
        <taxon>Branchiopoda</taxon>
        <taxon>Diplostraca</taxon>
        <taxon>Cladocera</taxon>
        <taxon>Anomopoda</taxon>
        <taxon>Daphniidae</taxon>
        <taxon>Daphnia</taxon>
        <taxon>Daphnia similis group</taxon>
    </lineage>
</organism>
<evidence type="ECO:0000313" key="2">
    <source>
        <dbReference type="Proteomes" id="UP000820818"/>
    </source>
</evidence>
<protein>
    <submittedName>
        <fullName evidence="1">Uncharacterized protein</fullName>
    </submittedName>
</protein>